<dbReference type="PANTHER" id="PTHR10030">
    <property type="entry name" value="ALPHA-L-FUCOSIDASE"/>
    <property type="match status" value="1"/>
</dbReference>
<dbReference type="GO" id="GO:0004560">
    <property type="term" value="F:alpha-L-fucosidase activity"/>
    <property type="evidence" value="ECO:0007669"/>
    <property type="project" value="UniProtKB-EC"/>
</dbReference>
<evidence type="ECO:0000256" key="3">
    <source>
        <dbReference type="ARBA" id="ARBA00012662"/>
    </source>
</evidence>
<gene>
    <name evidence="13" type="ORF">Taro_045449</name>
</gene>
<evidence type="ECO:0000313" key="14">
    <source>
        <dbReference type="Proteomes" id="UP000652761"/>
    </source>
</evidence>
<dbReference type="Pfam" id="PF01120">
    <property type="entry name" value="Alpha_L_fucos"/>
    <property type="match status" value="1"/>
</dbReference>
<dbReference type="GO" id="GO:0048046">
    <property type="term" value="C:apoplast"/>
    <property type="evidence" value="ECO:0007669"/>
    <property type="project" value="UniProtKB-SubCell"/>
</dbReference>
<dbReference type="SUPFAM" id="SSF49785">
    <property type="entry name" value="Galactose-binding domain-like"/>
    <property type="match status" value="1"/>
</dbReference>
<keyword evidence="6" id="KW-0732">Signal</keyword>
<feature type="domain" description="Glycoside hydrolase family 29 N-terminal" evidence="12">
    <location>
        <begin position="199"/>
        <end position="460"/>
    </location>
</feature>
<dbReference type="AlphaFoldDB" id="A0A843WRC4"/>
<dbReference type="InterPro" id="IPR000933">
    <property type="entry name" value="Glyco_hydro_29"/>
</dbReference>
<dbReference type="FunFam" id="2.60.120.260:FF:000093">
    <property type="entry name" value="Alpha-L-fucosidase 1"/>
    <property type="match status" value="1"/>
</dbReference>
<evidence type="ECO:0000256" key="7">
    <source>
        <dbReference type="ARBA" id="ARBA00022801"/>
    </source>
</evidence>
<dbReference type="InterPro" id="IPR008979">
    <property type="entry name" value="Galactose-bd-like_sf"/>
</dbReference>
<evidence type="ECO:0000256" key="6">
    <source>
        <dbReference type="ARBA" id="ARBA00022729"/>
    </source>
</evidence>
<evidence type="ECO:0000256" key="4">
    <source>
        <dbReference type="ARBA" id="ARBA00022523"/>
    </source>
</evidence>
<keyword evidence="8" id="KW-0325">Glycoprotein</keyword>
<evidence type="ECO:0000256" key="1">
    <source>
        <dbReference type="ARBA" id="ARBA00004271"/>
    </source>
</evidence>
<proteinExistence type="inferred from homology"/>
<dbReference type="FunFam" id="3.20.20.80:FF:000052">
    <property type="entry name" value="Putative alpha-L-fucosidase 1"/>
    <property type="match status" value="1"/>
</dbReference>
<sequence>MYTLVAEASMQISAAGTLDGHQSACALLGIRDFFAFMTGTPTTTNTDSFHNMRATATERRLLPPPAIPPRKRKPWRFPVFTRERSTSNGTVPHAGTALSSPIISASFVPFCSDAVEGEEKTGWKLRGVMSGRSWLWVLLLLELLQPALSRPAAPPLPLLPIPTAAQLKWQRREVIMFFHFGMNTFTDSEWGTGRESPGLFAPTALDARQWVEAAAAAGVSLVILVTKHHDGFCLWPSKYTDHSVARSPWRGGEGDVVRELVEGAAARGIDVGLYLSPWDLHERSYGLERQYNEHYMAQLQELLSSYGTVSEIWFDGAKGKNAKNMTYYFQDWFAMTKQLQPSINIFSDAGPDIRWVGDEAGYAGSTCWSPVNHTLLRIGDASLEAYLNTGDADGTDWVPPECDVSIRDGWFWHKRQEPKPLNQLLDIYYKSVGRNCVLLLNVPPNSTGLVPDADIQRLRQFRSAVDTIFSTDLAQGAVAKASSQRGGKGGDFAAKNVLDGDEGTYWAPKEGGAHWIELRSTKGPVAFNVVRIQEAVWMGQRVKRHEVYADGKAVVANGTTVGHKRLHRLDNVVRARRVRVRIVGSRGPPLIAAVGLHYDPFWSGKWGNYTVHPHPSRLHAS</sequence>
<evidence type="ECO:0000256" key="5">
    <source>
        <dbReference type="ARBA" id="ARBA00022525"/>
    </source>
</evidence>
<accession>A0A843WRC4</accession>
<dbReference type="InterPro" id="IPR000421">
    <property type="entry name" value="FA58C"/>
</dbReference>
<keyword evidence="5" id="KW-0964">Secreted</keyword>
<comment type="subcellular location">
    <subcellularLocation>
        <location evidence="1">Secreted</location>
        <location evidence="1">Extracellular space</location>
        <location evidence="1">Apoplast</location>
    </subcellularLocation>
</comment>
<dbReference type="Proteomes" id="UP000652761">
    <property type="component" value="Unassembled WGS sequence"/>
</dbReference>
<dbReference type="OrthoDB" id="6039950at2759"/>
<evidence type="ECO:0000256" key="9">
    <source>
        <dbReference type="ARBA" id="ARBA00023295"/>
    </source>
</evidence>
<name>A0A843WRC4_COLES</name>
<dbReference type="GO" id="GO:0016139">
    <property type="term" value="P:glycoside catabolic process"/>
    <property type="evidence" value="ECO:0007669"/>
    <property type="project" value="TreeGrafter"/>
</dbReference>
<dbReference type="PANTHER" id="PTHR10030:SF37">
    <property type="entry name" value="ALPHA-L-FUCOSIDASE-RELATED"/>
    <property type="match status" value="1"/>
</dbReference>
<dbReference type="InterPro" id="IPR017853">
    <property type="entry name" value="GH"/>
</dbReference>
<keyword evidence="4" id="KW-0052">Apoplast</keyword>
<dbReference type="InterPro" id="IPR057739">
    <property type="entry name" value="Glyco_hydro_29_N"/>
</dbReference>
<organism evidence="13 14">
    <name type="scientific">Colocasia esculenta</name>
    <name type="common">Wild taro</name>
    <name type="synonym">Arum esculentum</name>
    <dbReference type="NCBI Taxonomy" id="4460"/>
    <lineage>
        <taxon>Eukaryota</taxon>
        <taxon>Viridiplantae</taxon>
        <taxon>Streptophyta</taxon>
        <taxon>Embryophyta</taxon>
        <taxon>Tracheophyta</taxon>
        <taxon>Spermatophyta</taxon>
        <taxon>Magnoliopsida</taxon>
        <taxon>Liliopsida</taxon>
        <taxon>Araceae</taxon>
        <taxon>Aroideae</taxon>
        <taxon>Colocasieae</taxon>
        <taxon>Colocasia</taxon>
    </lineage>
</organism>
<keyword evidence="14" id="KW-1185">Reference proteome</keyword>
<dbReference type="SMART" id="SM00812">
    <property type="entry name" value="Alpha_L_fucos"/>
    <property type="match status" value="1"/>
</dbReference>
<dbReference type="Gene3D" id="3.20.20.80">
    <property type="entry name" value="Glycosidases"/>
    <property type="match status" value="1"/>
</dbReference>
<dbReference type="Pfam" id="PF00754">
    <property type="entry name" value="F5_F8_type_C"/>
    <property type="match status" value="1"/>
</dbReference>
<comment type="similarity">
    <text evidence="2">Belongs to the glycosyl hydrolase 29 family.</text>
</comment>
<dbReference type="GO" id="GO:0006004">
    <property type="term" value="P:fucose metabolic process"/>
    <property type="evidence" value="ECO:0007669"/>
    <property type="project" value="TreeGrafter"/>
</dbReference>
<dbReference type="EMBL" id="NMUH01005347">
    <property type="protein sequence ID" value="MQM12529.1"/>
    <property type="molecule type" value="Genomic_DNA"/>
</dbReference>
<dbReference type="Gene3D" id="2.60.120.260">
    <property type="entry name" value="Galactose-binding domain-like"/>
    <property type="match status" value="1"/>
</dbReference>
<dbReference type="GO" id="GO:0005764">
    <property type="term" value="C:lysosome"/>
    <property type="evidence" value="ECO:0007669"/>
    <property type="project" value="TreeGrafter"/>
</dbReference>
<dbReference type="EC" id="3.2.1.51" evidence="3"/>
<dbReference type="SUPFAM" id="SSF51445">
    <property type="entry name" value="(Trans)glycosidases"/>
    <property type="match status" value="1"/>
</dbReference>
<keyword evidence="9" id="KW-0326">Glycosidase</keyword>
<evidence type="ECO:0000256" key="2">
    <source>
        <dbReference type="ARBA" id="ARBA00007951"/>
    </source>
</evidence>
<reference evidence="13" key="1">
    <citation type="submission" date="2017-07" db="EMBL/GenBank/DDBJ databases">
        <title>Taro Niue Genome Assembly and Annotation.</title>
        <authorList>
            <person name="Atibalentja N."/>
            <person name="Keating K."/>
            <person name="Fields C.J."/>
        </authorList>
    </citation>
    <scope>NUCLEOTIDE SEQUENCE</scope>
    <source>
        <strain evidence="13">Niue_2</strain>
        <tissue evidence="13">Leaf</tissue>
    </source>
</reference>
<evidence type="ECO:0000256" key="8">
    <source>
        <dbReference type="ARBA" id="ARBA00023180"/>
    </source>
</evidence>
<keyword evidence="7" id="KW-0378">Hydrolase</keyword>
<evidence type="ECO:0000256" key="10">
    <source>
        <dbReference type="ARBA" id="ARBA00081661"/>
    </source>
</evidence>
<feature type="domain" description="F5/8 type C" evidence="11">
    <location>
        <begin position="479"/>
        <end position="584"/>
    </location>
</feature>
<comment type="caution">
    <text evidence="13">The sequence shown here is derived from an EMBL/GenBank/DDBJ whole genome shotgun (WGS) entry which is preliminary data.</text>
</comment>
<evidence type="ECO:0000259" key="11">
    <source>
        <dbReference type="Pfam" id="PF00754"/>
    </source>
</evidence>
<evidence type="ECO:0000259" key="12">
    <source>
        <dbReference type="Pfam" id="PF01120"/>
    </source>
</evidence>
<evidence type="ECO:0000313" key="13">
    <source>
        <dbReference type="EMBL" id="MQM12529.1"/>
    </source>
</evidence>
<protein>
    <recommendedName>
        <fullName evidence="3">alpha-L-fucosidase</fullName>
        <ecNumber evidence="3">3.2.1.51</ecNumber>
    </recommendedName>
    <alternativeName>
        <fullName evidence="10">Alpha-L-fucoside fucohydrolase</fullName>
    </alternativeName>
</protein>